<dbReference type="SUPFAM" id="SSF48452">
    <property type="entry name" value="TPR-like"/>
    <property type="match status" value="1"/>
</dbReference>
<dbReference type="PROSITE" id="PS50005">
    <property type="entry name" value="TPR"/>
    <property type="match status" value="1"/>
</dbReference>
<dbReference type="InterPro" id="IPR011990">
    <property type="entry name" value="TPR-like_helical_dom_sf"/>
</dbReference>
<dbReference type="Proteomes" id="UP000319383">
    <property type="component" value="Chromosome"/>
</dbReference>
<protein>
    <submittedName>
        <fullName evidence="4">Anaphase-promoting complex, cyclosome, subunit 3</fullName>
    </submittedName>
</protein>
<dbReference type="RefSeq" id="WP_145373649.1">
    <property type="nucleotide sequence ID" value="NZ_CP036276.1"/>
</dbReference>
<accession>A0A517ZGQ8</accession>
<feature type="region of interest" description="Disordered" evidence="3">
    <location>
        <begin position="1"/>
        <end position="31"/>
    </location>
</feature>
<dbReference type="InterPro" id="IPR019734">
    <property type="entry name" value="TPR_rpt"/>
</dbReference>
<evidence type="ECO:0000256" key="1">
    <source>
        <dbReference type="PROSITE-ProRule" id="PRU00339"/>
    </source>
</evidence>
<dbReference type="Pfam" id="PF13432">
    <property type="entry name" value="TPR_16"/>
    <property type="match status" value="2"/>
</dbReference>
<sequence length="876" mass="100227">MATEPQQSESGLPESDTALADAPSVEGLENVDDFQPPLGLVARLMDKFRGVASSAQDWVTPANLKLAGFTTVGFLLLFAGIYVATREEGPTNSEKLIEALEFLKTGDDGPAARIAQEIQQEGFQDPDFPGGDQFILGIVAFRQAEKLTEDEGREQKYLVAKSFLEEAQERALTEEYEAQWAYALGLSMYRIGRAKAAQPLLEKAVESYAPGKIESGLLLADTYVYSKTAEDLAKAHELNIAIAASPELNDQQRDRLFLQRAQILYAMDKPTEAEEALANVHAETDGITILRAEVLMKAGKYGEALEKLRPVEAGKGLQQKFPRQARYLMGLCEQRLAQRDRRNQTVHYDAARNYYERTYKQYRGSHEAVAAQLWAADILRRQDFHEKALETYHDVLRQVHNPSDFSNKWIDVKVFRGVILDAWNSWNEMQLYQHSIALSEHMAPLFPAALAREYAALANQKAAQHLEDQLAVADNQKRQQRQSELENRWVRSGQAFALLAAERKTSAEYPTDLWMAAEHFLKGHDYQSAVNYLTLFLNTNPTKQLPAALVLKGRVLMQLHLFEDALKHFQRVITSHPTHVMAFQARLLIGTCYFETDRHELAEQTWREMLISDQLTPAAEEWQDALFGLGKLLHLTCEELAMQAALVEATDQEAAEKLKFTAYRRWDEAIIRLDEYVKRFDLPTKATIDPRHRERTKMLMEARYYLAKACQRSAEYQQTKMKAAETENARNQFFNQMKQLLDQSNSNYERLKTELLLASDAGRIDALGREFLRNCYFEIPNNFFNFQDYHGAVIRYREAAGRYQNHPDALRAMVQEANCYDRLNRPLDARGALAQAKFILEQIPDQDFLEHSEALNKDQWRDWLQWAIELHNRPSA</sequence>
<keyword evidence="1" id="KW-0802">TPR repeat</keyword>
<organism evidence="4 5">
    <name type="scientific">Symmachiella dynata</name>
    <dbReference type="NCBI Taxonomy" id="2527995"/>
    <lineage>
        <taxon>Bacteria</taxon>
        <taxon>Pseudomonadati</taxon>
        <taxon>Planctomycetota</taxon>
        <taxon>Planctomycetia</taxon>
        <taxon>Planctomycetales</taxon>
        <taxon>Planctomycetaceae</taxon>
        <taxon>Symmachiella</taxon>
    </lineage>
</organism>
<feature type="compositionally biased region" description="Polar residues" evidence="3">
    <location>
        <begin position="1"/>
        <end position="10"/>
    </location>
</feature>
<dbReference type="EMBL" id="CP036276">
    <property type="protein sequence ID" value="QDU41631.1"/>
    <property type="molecule type" value="Genomic_DNA"/>
</dbReference>
<proteinExistence type="predicted"/>
<evidence type="ECO:0000256" key="2">
    <source>
        <dbReference type="SAM" id="Coils"/>
    </source>
</evidence>
<keyword evidence="2" id="KW-0175">Coiled coil</keyword>
<feature type="repeat" description="TPR" evidence="1">
    <location>
        <begin position="546"/>
        <end position="579"/>
    </location>
</feature>
<dbReference type="Gene3D" id="1.25.40.10">
    <property type="entry name" value="Tetratricopeptide repeat domain"/>
    <property type="match status" value="3"/>
</dbReference>
<name>A0A517ZGQ8_9PLAN</name>
<dbReference type="AlphaFoldDB" id="A0A517ZGQ8"/>
<dbReference type="SMART" id="SM00028">
    <property type="entry name" value="TPR"/>
    <property type="match status" value="2"/>
</dbReference>
<reference evidence="4 5" key="1">
    <citation type="submission" date="2019-02" db="EMBL/GenBank/DDBJ databases">
        <title>Deep-cultivation of Planctomycetes and their phenomic and genomic characterization uncovers novel biology.</title>
        <authorList>
            <person name="Wiegand S."/>
            <person name="Jogler M."/>
            <person name="Boedeker C."/>
            <person name="Pinto D."/>
            <person name="Vollmers J."/>
            <person name="Rivas-Marin E."/>
            <person name="Kohn T."/>
            <person name="Peeters S.H."/>
            <person name="Heuer A."/>
            <person name="Rast P."/>
            <person name="Oberbeckmann S."/>
            <person name="Bunk B."/>
            <person name="Jeske O."/>
            <person name="Meyerdierks A."/>
            <person name="Storesund J.E."/>
            <person name="Kallscheuer N."/>
            <person name="Luecker S."/>
            <person name="Lage O.M."/>
            <person name="Pohl T."/>
            <person name="Merkel B.J."/>
            <person name="Hornburger P."/>
            <person name="Mueller R.-W."/>
            <person name="Bruemmer F."/>
            <person name="Labrenz M."/>
            <person name="Spormann A.M."/>
            <person name="Op den Camp H."/>
            <person name="Overmann J."/>
            <person name="Amann R."/>
            <person name="Jetten M.S.M."/>
            <person name="Mascher T."/>
            <person name="Medema M.H."/>
            <person name="Devos D.P."/>
            <person name="Kaster A.-K."/>
            <person name="Ovreas L."/>
            <person name="Rohde M."/>
            <person name="Galperin M.Y."/>
            <person name="Jogler C."/>
        </authorList>
    </citation>
    <scope>NUCLEOTIDE SEQUENCE [LARGE SCALE GENOMIC DNA]</scope>
    <source>
        <strain evidence="4 5">Mal52</strain>
    </source>
</reference>
<dbReference type="KEGG" id="sdyn:Mal52_00840"/>
<evidence type="ECO:0000313" key="4">
    <source>
        <dbReference type="EMBL" id="QDU41631.1"/>
    </source>
</evidence>
<keyword evidence="5" id="KW-1185">Reference proteome</keyword>
<feature type="coiled-coil region" evidence="2">
    <location>
        <begin position="723"/>
        <end position="754"/>
    </location>
</feature>
<evidence type="ECO:0000313" key="5">
    <source>
        <dbReference type="Proteomes" id="UP000319383"/>
    </source>
</evidence>
<evidence type="ECO:0000256" key="3">
    <source>
        <dbReference type="SAM" id="MobiDB-lite"/>
    </source>
</evidence>
<gene>
    <name evidence="4" type="ORF">Mal52_00840</name>
</gene>